<dbReference type="GO" id="GO:0140359">
    <property type="term" value="F:ABC-type transporter activity"/>
    <property type="evidence" value="ECO:0007669"/>
    <property type="project" value="InterPro"/>
</dbReference>
<evidence type="ECO:0000313" key="13">
    <source>
        <dbReference type="Proteomes" id="UP001251528"/>
    </source>
</evidence>
<name>A0AAJ0CEJ7_9HYPO</name>
<dbReference type="Gene3D" id="3.40.50.300">
    <property type="entry name" value="P-loop containing nucleotide triphosphate hydrolases"/>
    <property type="match status" value="2"/>
</dbReference>
<keyword evidence="8 9" id="KW-0472">Membrane</keyword>
<dbReference type="InterPro" id="IPR036640">
    <property type="entry name" value="ABC1_TM_sf"/>
</dbReference>
<dbReference type="InterPro" id="IPR011527">
    <property type="entry name" value="ABC1_TM_dom"/>
</dbReference>
<dbReference type="PANTHER" id="PTHR24223:SF345">
    <property type="entry name" value="ABC MULTIDRUG TRANSPORTER (EUROFUNG)"/>
    <property type="match status" value="1"/>
</dbReference>
<dbReference type="Proteomes" id="UP001251528">
    <property type="component" value="Unassembled WGS sequence"/>
</dbReference>
<dbReference type="AlphaFoldDB" id="A0AAJ0CEJ7"/>
<dbReference type="SMART" id="SM00382">
    <property type="entry name" value="AAA"/>
    <property type="match status" value="2"/>
</dbReference>
<keyword evidence="3" id="KW-1003">Cell membrane</keyword>
<keyword evidence="5" id="KW-0547">Nucleotide-binding</keyword>
<feature type="transmembrane region" description="Helical" evidence="9">
    <location>
        <begin position="735"/>
        <end position="758"/>
    </location>
</feature>
<evidence type="ECO:0000313" key="12">
    <source>
        <dbReference type="EMBL" id="KAK2591549.1"/>
    </source>
</evidence>
<feature type="transmembrane region" description="Helical" evidence="9">
    <location>
        <begin position="765"/>
        <end position="785"/>
    </location>
</feature>
<evidence type="ECO:0000256" key="6">
    <source>
        <dbReference type="ARBA" id="ARBA00022840"/>
    </source>
</evidence>
<organism evidence="12 13">
    <name type="scientific">Conoideocrella luteorostrata</name>
    <dbReference type="NCBI Taxonomy" id="1105319"/>
    <lineage>
        <taxon>Eukaryota</taxon>
        <taxon>Fungi</taxon>
        <taxon>Dikarya</taxon>
        <taxon>Ascomycota</taxon>
        <taxon>Pezizomycotina</taxon>
        <taxon>Sordariomycetes</taxon>
        <taxon>Hypocreomycetidae</taxon>
        <taxon>Hypocreales</taxon>
        <taxon>Clavicipitaceae</taxon>
        <taxon>Conoideocrella</taxon>
    </lineage>
</organism>
<feature type="transmembrane region" description="Helical" evidence="9">
    <location>
        <begin position="506"/>
        <end position="529"/>
    </location>
</feature>
<comment type="subcellular location">
    <subcellularLocation>
        <location evidence="1">Cell membrane</location>
        <topology evidence="1">Multi-pass membrane protein</topology>
    </subcellularLocation>
</comment>
<evidence type="ECO:0000256" key="1">
    <source>
        <dbReference type="ARBA" id="ARBA00004651"/>
    </source>
</evidence>
<evidence type="ECO:0000259" key="10">
    <source>
        <dbReference type="PROSITE" id="PS50893"/>
    </source>
</evidence>
<feature type="transmembrane region" description="Helical" evidence="9">
    <location>
        <begin position="651"/>
        <end position="670"/>
    </location>
</feature>
<keyword evidence="7 9" id="KW-1133">Transmembrane helix</keyword>
<keyword evidence="4 9" id="KW-0812">Transmembrane</keyword>
<dbReference type="InterPro" id="IPR017871">
    <property type="entry name" value="ABC_transporter-like_CS"/>
</dbReference>
<dbReference type="PANTHER" id="PTHR24223">
    <property type="entry name" value="ATP-BINDING CASSETTE SUB-FAMILY C"/>
    <property type="match status" value="1"/>
</dbReference>
<evidence type="ECO:0000256" key="8">
    <source>
        <dbReference type="ARBA" id="ARBA00023136"/>
    </source>
</evidence>
<dbReference type="PROSITE" id="PS50893">
    <property type="entry name" value="ABC_TRANSPORTER_2"/>
    <property type="match status" value="2"/>
</dbReference>
<feature type="transmembrane region" description="Helical" evidence="9">
    <location>
        <begin position="549"/>
        <end position="577"/>
    </location>
</feature>
<dbReference type="PROSITE" id="PS00211">
    <property type="entry name" value="ABC_TRANSPORTER_1"/>
    <property type="match status" value="2"/>
</dbReference>
<dbReference type="InterPro" id="IPR050173">
    <property type="entry name" value="ABC_transporter_C-like"/>
</dbReference>
<dbReference type="InterPro" id="IPR044726">
    <property type="entry name" value="ABCC_6TM_D2"/>
</dbReference>
<accession>A0AAJ0CEJ7</accession>
<sequence>MDHEGSDAGRVVTIMSTDIDAVSGTGEMLHEAWGHGLELVIGMVLLARKPNDDERLKRWLIDAAVCSRVSRYVAQNVRSRTKAWNDATQARNSTLSSILGSMRSIKAMGLSKAISRHVSDLRDREIDSSKHVRRMRCAYNVSGEANALGLFAPVVTVVLFAVVAALRGERLDTNTAFTTIAVLALVTHPANMIMTIVPSVVGSLANIDRIQCFLLERPRDDCRKIRADGDEGVEVNVDDVTVKFKDKTTSNLEKVSLKLPQHSITICAGPTGCGKTTLAKVILGEVSPTQGTVASKHARIGYCDQRAWIPTGTIRDIICAFGETIDEKKYKNVLSICCLDYDLARLSDGDKTVVGSRGVNISGGQRQRLALARLVYSGASIAVLDDTFSALDGTTESQLIENLLGPQGWFRKAKITAFVITNSAQHFHYADQVVLLEHGQIAIQGDWRSLKSHMYEMPEFTLGDGDFANKGPLAWNRQPIATKQASEQASEQDICRSTGDMSLYSYYIRSVGLGNFSLLITGIVLYSLFNTFTTYWFKLWTESDGSSLVFYVVGYVLLAVMAWVATSSTMWCTFMLLAPRSGRQLHESLLKTTVAASLLYFSSTDVGIILNRFSQDISLVDRQLPSSLMALCTQIFKMIAQIVILMQVQRLLLIALPICFILVYLIQGIYLQTSRQLRVLELESHSALYSWFLESTEGILSIRAFDWTKASTKKNFENLEASIRPSYALLTLQCWLALVLNLIVGCISLGVILIATAWRSETSEANVGVSLNLILVANTTLVRLVQSFTELEVSLGAIARLREFETQTAREDKPSENYVPALSWPERGCLKAVNFSAGYQEDHHVLRDVNLHIEQGQKLVICGRTGSGKSTIILGLLRIIESLGTVELDEEALSTIPRQCIRSRAFITVPQEPFFLPDASLGFNLDPTCSASQGMLIEALKSVGIWDVLSHTCHGENVDLLSQPLSSLQALSVGELQLVSMARAIVRKKVLSQGLEYKDAVDADAASPKPILVLDEATSSLDPATEANIYEILEREFVDEGYTALIVAHRISVLGERMRRGQDKVAWVQDGTVVKVGDYEEIAQLVTLPALGDEEEI</sequence>
<dbReference type="GO" id="GO:0016887">
    <property type="term" value="F:ATP hydrolysis activity"/>
    <property type="evidence" value="ECO:0007669"/>
    <property type="project" value="InterPro"/>
</dbReference>
<dbReference type="InterPro" id="IPR003593">
    <property type="entry name" value="AAA+_ATPase"/>
</dbReference>
<feature type="domain" description="ABC transmembrane type-1" evidence="11">
    <location>
        <begin position="518"/>
        <end position="800"/>
    </location>
</feature>
<dbReference type="EMBL" id="JASWJB010000327">
    <property type="protein sequence ID" value="KAK2591549.1"/>
    <property type="molecule type" value="Genomic_DNA"/>
</dbReference>
<feature type="transmembrane region" description="Helical" evidence="9">
    <location>
        <begin position="147"/>
        <end position="166"/>
    </location>
</feature>
<dbReference type="Pfam" id="PF00005">
    <property type="entry name" value="ABC_tran"/>
    <property type="match status" value="2"/>
</dbReference>
<keyword evidence="6" id="KW-0067">ATP-binding</keyword>
<dbReference type="Gene3D" id="1.20.1560.10">
    <property type="entry name" value="ABC transporter type 1, transmembrane domain"/>
    <property type="match status" value="2"/>
</dbReference>
<protein>
    <recommendedName>
        <fullName evidence="14">P-loop containing nucleoside triphosphate hydrolase protein</fullName>
    </recommendedName>
</protein>
<evidence type="ECO:0000256" key="7">
    <source>
        <dbReference type="ARBA" id="ARBA00022989"/>
    </source>
</evidence>
<gene>
    <name evidence="12" type="ORF">QQS21_010769</name>
</gene>
<dbReference type="Pfam" id="PF00664">
    <property type="entry name" value="ABC_membrane"/>
    <property type="match status" value="1"/>
</dbReference>
<reference evidence="12" key="1">
    <citation type="submission" date="2023-06" db="EMBL/GenBank/DDBJ databases">
        <title>Conoideocrella luteorostrata (Hypocreales: Clavicipitaceae), a potential biocontrol fungus for elongate hemlock scale in United States Christmas tree production areas.</title>
        <authorList>
            <person name="Barrett H."/>
            <person name="Lovett B."/>
            <person name="Macias A.M."/>
            <person name="Stajich J.E."/>
            <person name="Kasson M.T."/>
        </authorList>
    </citation>
    <scope>NUCLEOTIDE SEQUENCE</scope>
    <source>
        <strain evidence="12">ARSEF 14590</strain>
    </source>
</reference>
<evidence type="ECO:0000256" key="5">
    <source>
        <dbReference type="ARBA" id="ARBA00022741"/>
    </source>
</evidence>
<dbReference type="InterPro" id="IPR027417">
    <property type="entry name" value="P-loop_NTPase"/>
</dbReference>
<keyword evidence="13" id="KW-1185">Reference proteome</keyword>
<keyword evidence="2" id="KW-0813">Transport</keyword>
<proteinExistence type="predicted"/>
<dbReference type="GO" id="GO:0005524">
    <property type="term" value="F:ATP binding"/>
    <property type="evidence" value="ECO:0007669"/>
    <property type="project" value="UniProtKB-KW"/>
</dbReference>
<evidence type="ECO:0000256" key="2">
    <source>
        <dbReference type="ARBA" id="ARBA00022448"/>
    </source>
</evidence>
<dbReference type="SUPFAM" id="SSF90123">
    <property type="entry name" value="ABC transporter transmembrane region"/>
    <property type="match status" value="2"/>
</dbReference>
<dbReference type="PROSITE" id="PS50929">
    <property type="entry name" value="ABC_TM1F"/>
    <property type="match status" value="2"/>
</dbReference>
<evidence type="ECO:0000259" key="11">
    <source>
        <dbReference type="PROSITE" id="PS50929"/>
    </source>
</evidence>
<feature type="domain" description="ABC transmembrane type-1" evidence="11">
    <location>
        <begin position="1"/>
        <end position="202"/>
    </location>
</feature>
<evidence type="ECO:0000256" key="9">
    <source>
        <dbReference type="SAM" id="Phobius"/>
    </source>
</evidence>
<dbReference type="GO" id="GO:0005886">
    <property type="term" value="C:plasma membrane"/>
    <property type="evidence" value="ECO:0007669"/>
    <property type="project" value="UniProtKB-SubCell"/>
</dbReference>
<evidence type="ECO:0000256" key="3">
    <source>
        <dbReference type="ARBA" id="ARBA00022475"/>
    </source>
</evidence>
<dbReference type="CDD" id="cd18580">
    <property type="entry name" value="ABC_6TM_ABCC_D2"/>
    <property type="match status" value="1"/>
</dbReference>
<evidence type="ECO:0008006" key="14">
    <source>
        <dbReference type="Google" id="ProtNLM"/>
    </source>
</evidence>
<feature type="domain" description="ABC transporter" evidence="10">
    <location>
        <begin position="235"/>
        <end position="463"/>
    </location>
</feature>
<dbReference type="InterPro" id="IPR003439">
    <property type="entry name" value="ABC_transporter-like_ATP-bd"/>
</dbReference>
<comment type="caution">
    <text evidence="12">The sequence shown here is derived from an EMBL/GenBank/DDBJ whole genome shotgun (WGS) entry which is preliminary data.</text>
</comment>
<evidence type="ECO:0000256" key="4">
    <source>
        <dbReference type="ARBA" id="ARBA00022692"/>
    </source>
</evidence>
<feature type="domain" description="ABC transporter" evidence="10">
    <location>
        <begin position="830"/>
        <end position="1095"/>
    </location>
</feature>
<dbReference type="SUPFAM" id="SSF52540">
    <property type="entry name" value="P-loop containing nucleoside triphosphate hydrolases"/>
    <property type="match status" value="2"/>
</dbReference>